<dbReference type="PANTHER" id="PTHR46238">
    <property type="entry name" value="REVERSE TRANSCRIPTASE DOMAIN-CONTAINING PROTEIN"/>
    <property type="match status" value="1"/>
</dbReference>
<feature type="region of interest" description="Disordered" evidence="1">
    <location>
        <begin position="89"/>
        <end position="118"/>
    </location>
</feature>
<evidence type="ECO:0000256" key="1">
    <source>
        <dbReference type="SAM" id="MobiDB-lite"/>
    </source>
</evidence>
<comment type="caution">
    <text evidence="2">The sequence shown here is derived from an EMBL/GenBank/DDBJ whole genome shotgun (WGS) entry which is preliminary data.</text>
</comment>
<dbReference type="EMBL" id="CAKXAJ010025725">
    <property type="protein sequence ID" value="CAH2243244.1"/>
    <property type="molecule type" value="Genomic_DNA"/>
</dbReference>
<proteinExistence type="predicted"/>
<keyword evidence="3" id="KW-1185">Reference proteome</keyword>
<evidence type="ECO:0000313" key="3">
    <source>
        <dbReference type="Proteomes" id="UP000838756"/>
    </source>
</evidence>
<feature type="compositionally biased region" description="Acidic residues" evidence="1">
    <location>
        <begin position="109"/>
        <end position="118"/>
    </location>
</feature>
<protein>
    <submittedName>
        <fullName evidence="2">Jg20544 protein</fullName>
    </submittedName>
</protein>
<dbReference type="Proteomes" id="UP000838756">
    <property type="component" value="Unassembled WGS sequence"/>
</dbReference>
<evidence type="ECO:0000313" key="2">
    <source>
        <dbReference type="EMBL" id="CAH2243244.1"/>
    </source>
</evidence>
<reference evidence="2" key="1">
    <citation type="submission" date="2022-03" db="EMBL/GenBank/DDBJ databases">
        <authorList>
            <person name="Lindestad O."/>
        </authorList>
    </citation>
    <scope>NUCLEOTIDE SEQUENCE</scope>
</reference>
<dbReference type="OrthoDB" id="424543at2759"/>
<sequence>MRMLRWMCGVTRIDKIRKQKIKVSLKVTPVTEKMWSTRATWYGRVMRREESLVTRRMLNMFVGGKRSSGRPKKRWMDCVKEDMRVKGLDNDMMGEMSGRERHDVPTQGLEEEEDYLNE</sequence>
<accession>A0A8S4RZ45</accession>
<gene>
    <name evidence="2" type="primary">jg20544</name>
    <name evidence="2" type="ORF">PAEG_LOCUS19412</name>
</gene>
<name>A0A8S4RZ45_9NEOP</name>
<dbReference type="AlphaFoldDB" id="A0A8S4RZ45"/>
<organism evidence="2 3">
    <name type="scientific">Pararge aegeria aegeria</name>
    <dbReference type="NCBI Taxonomy" id="348720"/>
    <lineage>
        <taxon>Eukaryota</taxon>
        <taxon>Metazoa</taxon>
        <taxon>Ecdysozoa</taxon>
        <taxon>Arthropoda</taxon>
        <taxon>Hexapoda</taxon>
        <taxon>Insecta</taxon>
        <taxon>Pterygota</taxon>
        <taxon>Neoptera</taxon>
        <taxon>Endopterygota</taxon>
        <taxon>Lepidoptera</taxon>
        <taxon>Glossata</taxon>
        <taxon>Ditrysia</taxon>
        <taxon>Papilionoidea</taxon>
        <taxon>Nymphalidae</taxon>
        <taxon>Satyrinae</taxon>
        <taxon>Satyrini</taxon>
        <taxon>Parargina</taxon>
        <taxon>Pararge</taxon>
    </lineage>
</organism>
<dbReference type="PANTHER" id="PTHR46238:SF8">
    <property type="entry name" value="ENDONUCLEASE_EXONUCLEASE_PHOSPHATASE DOMAIN-CONTAINING PROTEIN"/>
    <property type="match status" value="1"/>
</dbReference>